<evidence type="ECO:0000256" key="9">
    <source>
        <dbReference type="RuleBase" id="RU003814"/>
    </source>
</evidence>
<dbReference type="PANTHER" id="PTHR10233:SF14">
    <property type="entry name" value="TRANSLATION INITIATION FACTOR EIF-2B SUBUNIT DELTA"/>
    <property type="match status" value="1"/>
</dbReference>
<evidence type="ECO:0000256" key="2">
    <source>
        <dbReference type="ARBA" id="ARBA00007251"/>
    </source>
</evidence>
<reference evidence="11 12" key="1">
    <citation type="journal article" date="2018" name="Evol. Lett.">
        <title>Horizontal gene cluster transfer increased hallucinogenic mushroom diversity.</title>
        <authorList>
            <person name="Reynolds H.T."/>
            <person name="Vijayakumar V."/>
            <person name="Gluck-Thaler E."/>
            <person name="Korotkin H.B."/>
            <person name="Matheny P.B."/>
            <person name="Slot J.C."/>
        </authorList>
    </citation>
    <scope>NUCLEOTIDE SEQUENCE [LARGE SCALE GENOMIC DNA]</scope>
    <source>
        <strain evidence="11 12">2631</strain>
    </source>
</reference>
<dbReference type="InterPro" id="IPR042529">
    <property type="entry name" value="IF_2B-like_C"/>
</dbReference>
<evidence type="ECO:0000256" key="1">
    <source>
        <dbReference type="ARBA" id="ARBA00004514"/>
    </source>
</evidence>
<evidence type="ECO:0000313" key="12">
    <source>
        <dbReference type="Proteomes" id="UP000283269"/>
    </source>
</evidence>
<dbReference type="Pfam" id="PF01008">
    <property type="entry name" value="IF-2B"/>
    <property type="match status" value="1"/>
</dbReference>
<feature type="compositionally biased region" description="Low complexity" evidence="10">
    <location>
        <begin position="13"/>
        <end position="25"/>
    </location>
</feature>
<accession>A0A409XNI2</accession>
<dbReference type="InParanoid" id="A0A409XNI2"/>
<protein>
    <recommendedName>
        <fullName evidence="6">Translation initiation factor eIF2B subunit delta</fullName>
    </recommendedName>
    <alternativeName>
        <fullName evidence="7">eIF2B GDP-GTP exchange factor subunit delta</fullName>
    </alternativeName>
</protein>
<dbReference type="GO" id="GO:0005829">
    <property type="term" value="C:cytosol"/>
    <property type="evidence" value="ECO:0007669"/>
    <property type="project" value="UniProtKB-SubCell"/>
</dbReference>
<comment type="subunit">
    <text evidence="8">Component of the translation initiation factor 2B (eIF2B) complex which is a heterodecamer of two sets of five different subunits: alpha, beta, gamma, delta and epsilon. Subunits alpha, beta and delta comprise a regulatory subcomplex and subunits epsilon and gamma comprise a catalytic subcomplex. Within the complex, the hexameric regulatory complex resides at the center, with the two heterodimeric catalytic subcomplexes bound on opposite sides.</text>
</comment>
<feature type="region of interest" description="Disordered" evidence="10">
    <location>
        <begin position="1"/>
        <end position="93"/>
    </location>
</feature>
<dbReference type="GO" id="GO:0003743">
    <property type="term" value="F:translation initiation factor activity"/>
    <property type="evidence" value="ECO:0007669"/>
    <property type="project" value="UniProtKB-KW"/>
</dbReference>
<evidence type="ECO:0000256" key="7">
    <source>
        <dbReference type="ARBA" id="ARBA00044356"/>
    </source>
</evidence>
<evidence type="ECO:0000256" key="4">
    <source>
        <dbReference type="ARBA" id="ARBA00022540"/>
    </source>
</evidence>
<gene>
    <name evidence="11" type="ORF">CVT25_008692</name>
</gene>
<comment type="caution">
    <text evidence="11">The sequence shown here is derived from an EMBL/GenBank/DDBJ whole genome shotgun (WGS) entry which is preliminary data.</text>
</comment>
<evidence type="ECO:0000256" key="3">
    <source>
        <dbReference type="ARBA" id="ARBA00022490"/>
    </source>
</evidence>
<dbReference type="InterPro" id="IPR000649">
    <property type="entry name" value="IF-2B-related"/>
</dbReference>
<sequence>MPVPIIADPPPFAGGKPQGQPAQQAMTRAERRELQEKQRAAKAALKGQPPQPKESSQGKQSQGTVTTAGQAKAKTPSTPSKKAFAGDIQGSKASTSKDLSLGLVGEDMPPKQLSHGLRIFSHFGQPKPVGHTVKGDIHPAIIRLGLLYSDFKICGANARCIAMLTAFKQVIQDYTTPSHSTISRHLMTHLSPQITHLVSARPMSVTMGNAIRELKLEISAIDIDVIEQDAKESLCLKIDNYIRDRIIIADEVIQELAGKKIKDGDVILTYAKSSVVEKVLLEAQEEGKKFSVIVIDSKPLLEGKILLRSLTSGPNPIPCTYALLPALPSLLTQVTMVLVGAHALFSNGAVYSRAGTAMIAMMAKTNSVPVVVCCETYKFSDGVMVDGFTRNELVPLSVTQKNSRSHDIVPALNLDNLNPLYDLTPPTYITAVVTEVGLIPPSSISSIPLALGKASL</sequence>
<evidence type="ECO:0000256" key="10">
    <source>
        <dbReference type="SAM" id="MobiDB-lite"/>
    </source>
</evidence>
<dbReference type="Gene3D" id="3.40.50.10470">
    <property type="entry name" value="Translation initiation factor eif-2b, domain 2"/>
    <property type="match status" value="1"/>
</dbReference>
<dbReference type="Proteomes" id="UP000283269">
    <property type="component" value="Unassembled WGS sequence"/>
</dbReference>
<keyword evidence="12" id="KW-1185">Reference proteome</keyword>
<organism evidence="11 12">
    <name type="scientific">Psilocybe cyanescens</name>
    <dbReference type="NCBI Taxonomy" id="93625"/>
    <lineage>
        <taxon>Eukaryota</taxon>
        <taxon>Fungi</taxon>
        <taxon>Dikarya</taxon>
        <taxon>Basidiomycota</taxon>
        <taxon>Agaricomycotina</taxon>
        <taxon>Agaricomycetes</taxon>
        <taxon>Agaricomycetidae</taxon>
        <taxon>Agaricales</taxon>
        <taxon>Agaricineae</taxon>
        <taxon>Strophariaceae</taxon>
        <taxon>Psilocybe</taxon>
    </lineage>
</organism>
<dbReference type="FunCoup" id="A0A409XNI2">
    <property type="interactions" value="503"/>
</dbReference>
<evidence type="ECO:0000256" key="8">
    <source>
        <dbReference type="ARBA" id="ARBA00046432"/>
    </source>
</evidence>
<dbReference type="SUPFAM" id="SSF100950">
    <property type="entry name" value="NagB/RpiA/CoA transferase-like"/>
    <property type="match status" value="1"/>
</dbReference>
<evidence type="ECO:0000256" key="5">
    <source>
        <dbReference type="ARBA" id="ARBA00022917"/>
    </source>
</evidence>
<feature type="compositionally biased region" description="Polar residues" evidence="10">
    <location>
        <begin position="53"/>
        <end position="80"/>
    </location>
</feature>
<dbReference type="EMBL" id="NHYD01001049">
    <property type="protein sequence ID" value="PPQ92342.1"/>
    <property type="molecule type" value="Genomic_DNA"/>
</dbReference>
<dbReference type="STRING" id="93625.A0A409XNI2"/>
<dbReference type="PANTHER" id="PTHR10233">
    <property type="entry name" value="TRANSLATION INITIATION FACTOR EIF-2B"/>
    <property type="match status" value="1"/>
</dbReference>
<dbReference type="AlphaFoldDB" id="A0A409XNI2"/>
<evidence type="ECO:0000313" key="11">
    <source>
        <dbReference type="EMBL" id="PPQ92342.1"/>
    </source>
</evidence>
<dbReference type="InterPro" id="IPR037171">
    <property type="entry name" value="NagB/RpiA_transferase-like"/>
</dbReference>
<feature type="compositionally biased region" description="Basic and acidic residues" evidence="10">
    <location>
        <begin position="28"/>
        <end position="39"/>
    </location>
</feature>
<keyword evidence="3" id="KW-0963">Cytoplasm</keyword>
<keyword evidence="4" id="KW-0396">Initiation factor</keyword>
<comment type="similarity">
    <text evidence="2 9">Belongs to the eIF-2B alpha/beta/delta subunits family.</text>
</comment>
<name>A0A409XNI2_PSICY</name>
<proteinExistence type="inferred from homology"/>
<dbReference type="OrthoDB" id="10254737at2759"/>
<evidence type="ECO:0000256" key="6">
    <source>
        <dbReference type="ARBA" id="ARBA00044147"/>
    </source>
</evidence>
<comment type="subcellular location">
    <subcellularLocation>
        <location evidence="1">Cytoplasm</location>
        <location evidence="1">Cytosol</location>
    </subcellularLocation>
</comment>
<feature type="compositionally biased region" description="Pro residues" evidence="10">
    <location>
        <begin position="1"/>
        <end position="12"/>
    </location>
</feature>
<keyword evidence="5" id="KW-0648">Protein biosynthesis</keyword>